<accession>A0A7S1H3S0</accession>
<dbReference type="PANTHER" id="PTHR46361:SF3">
    <property type="entry name" value="ELECTRON CARRIER_ PROTEIN DISULFIDE OXIDOREDUCTASE"/>
    <property type="match status" value="1"/>
</dbReference>
<organism evidence="2">
    <name type="scientific">Hemiselmis andersenii</name>
    <name type="common">Cryptophyte alga</name>
    <dbReference type="NCBI Taxonomy" id="464988"/>
    <lineage>
        <taxon>Eukaryota</taxon>
        <taxon>Cryptophyceae</taxon>
        <taxon>Cryptomonadales</taxon>
        <taxon>Hemiselmidaceae</taxon>
        <taxon>Hemiselmis</taxon>
    </lineage>
</organism>
<dbReference type="Pfam" id="PF04784">
    <property type="entry name" value="DUF547"/>
    <property type="match status" value="1"/>
</dbReference>
<sequence length="290" mass="31447">MAGEGVLNYVNLWPFSGPPPLNGGPAALSEEAQTGADLSAALRKSITALYGAHVTEDGGGVDYAGLAGSEEFEEYKVLARRLKLVDVGSMGEDEKVAFFVNTYNSLLIHAFAELGTPGDMLSRLRLYAVARYDIGGHTYTLNEIENGVLRGNARPPTPNGRAPFSDGDPRKGFACARPDPRIHFALNCGARGCPAIRFYKPERLDADLGRAAEAFCAGAEVDEGGGRVRVSQIFKWYWTDFAEMGDNEGLVRYILGHSKGQNKEALERLLAMGGCKVEHVPYDWSLNSKK</sequence>
<dbReference type="PANTHER" id="PTHR46361">
    <property type="entry name" value="ELECTRON CARRIER/ PROTEIN DISULFIDE OXIDOREDUCTASE"/>
    <property type="match status" value="1"/>
</dbReference>
<evidence type="ECO:0000259" key="1">
    <source>
        <dbReference type="Pfam" id="PF04784"/>
    </source>
</evidence>
<reference evidence="2" key="1">
    <citation type="submission" date="2021-01" db="EMBL/GenBank/DDBJ databases">
        <authorList>
            <person name="Corre E."/>
            <person name="Pelletier E."/>
            <person name="Niang G."/>
            <person name="Scheremetjew M."/>
            <person name="Finn R."/>
            <person name="Kale V."/>
            <person name="Holt S."/>
            <person name="Cochrane G."/>
            <person name="Meng A."/>
            <person name="Brown T."/>
            <person name="Cohen L."/>
        </authorList>
    </citation>
    <scope>NUCLEOTIDE SEQUENCE</scope>
    <source>
        <strain evidence="2">CCMP644</strain>
    </source>
</reference>
<evidence type="ECO:0000313" key="2">
    <source>
        <dbReference type="EMBL" id="CAD8965518.1"/>
    </source>
</evidence>
<feature type="domain" description="DUF547" evidence="1">
    <location>
        <begin position="89"/>
        <end position="215"/>
    </location>
</feature>
<dbReference type="InterPro" id="IPR006869">
    <property type="entry name" value="DUF547"/>
</dbReference>
<name>A0A7S1H3S0_HEMAN</name>
<dbReference type="AlphaFoldDB" id="A0A7S1H3S0"/>
<proteinExistence type="predicted"/>
<gene>
    <name evidence="2" type="ORF">HAND00432_LOCUS17436</name>
</gene>
<dbReference type="EMBL" id="HBFX01028904">
    <property type="protein sequence ID" value="CAD8965518.1"/>
    <property type="molecule type" value="Transcribed_RNA"/>
</dbReference>
<protein>
    <recommendedName>
        <fullName evidence="1">DUF547 domain-containing protein</fullName>
    </recommendedName>
</protein>